<sequence length="1138" mass="122592">MRVGIPSTAFLFLGAAVVVGPVASQNIRSRLVDDAQTYQRGISTEAKVRRIVGIEEPIKRSGSRTKTSSKNSHHHSILHRNEIEEELERIFSEDLDHWDRMLEVSSLPPSVPPTAKPPPTGSPSIEVNVDTPSTTPTYLATTAPVDVRNPSYPPSTTHVPASTPTVRPSTSTTAPTAYVPTSNTAGPTVLPATTWDILSSRPEEFSTLISVSEAVGFDEALKSDEDRTLFAPTNDAFNTLIPADLLEKYFDFETWTNEYISRLLSCHDIVGSIIFSFQVQNGTKVLPCVDFIDPSFLITTPPLQISKDTMPIPANVTETDLLASNGVVHVVDQVLTNSFLRLPFPAAANTLGGFSILMDLIDVAGLSDLFSGPGPFTVFAPTDEVFRSLGDGFIEELKADPEVLRKVLLNHVVADIIIPCCQFDGATYESAAGFPVLIENVDVTEPRNFTVNGVDTIPALTGLLASNAKVNAISGILVLPSATVSPASPPTNPPIPAASTTWDIIASRPEDFATFIAASEATGFDIILQEATDRTLFVPNEEAFGAATPDGLLEKYFDFDTWTHEYIEVLLYCHELTGALILSTDLVNGTISPCMDLIDPVVVVSIPPPTLSKGTMPEPADIVEVDLIADNGVVHVIDQVITNSFLRFNVIEAGTFAGGYSILLELLKLTGLDEFASGPGPFTLFAPPDEVFQSYGQEFIDSLKADINGTTTILLNHVVPNLIIPCCLGETSEFFSAAGESLVLANYNPNNPSDYTVNDIATIPSGTDLLTSNAKVNTISDILIPKRGDSPTISPTLSDVSIPPATGEPSSGETIIPSLGETSLTPESEVPTESEPTPPPLPVETVWDVILASEDQFNTFIAIAETVGYDELLRTSPEITVFAPNEDAFSNVMPPDLLVKYFSVDEWTNEYIINLLTCHDINGAAILSSELNNDAEFASCLDLIDPDFRFSSPPPIIEKNTMPFPANIVGPDQESLNGVVHTVDQLLTTSFLRFDMPAAAEELGTFTILLELVVLTDLLTFVGGEGPFTIFAPSDSVFQRYGTEFIEGLKMDSAGTRDLLLNHVVADQIVPCCLTERTEFTSAAGFPLVLESFSVGDPNVFTVNGVDTVPTLTNFLTSNAKINEITDFLLPPQLQSAR</sequence>
<dbReference type="PROSITE" id="PS50213">
    <property type="entry name" value="FAS1"/>
    <property type="match status" value="6"/>
</dbReference>
<protein>
    <submittedName>
        <fullName evidence="4">Fasciclin domain containing lipoprotein</fullName>
    </submittedName>
</protein>
<feature type="domain" description="FAS1" evidence="3">
    <location>
        <begin position="647"/>
        <end position="783"/>
    </location>
</feature>
<dbReference type="GO" id="GO:0005615">
    <property type="term" value="C:extracellular space"/>
    <property type="evidence" value="ECO:0007669"/>
    <property type="project" value="TreeGrafter"/>
</dbReference>
<organism evidence="4 5">
    <name type="scientific">Nitzschia inconspicua</name>
    <dbReference type="NCBI Taxonomy" id="303405"/>
    <lineage>
        <taxon>Eukaryota</taxon>
        <taxon>Sar</taxon>
        <taxon>Stramenopiles</taxon>
        <taxon>Ochrophyta</taxon>
        <taxon>Bacillariophyta</taxon>
        <taxon>Bacillariophyceae</taxon>
        <taxon>Bacillariophycidae</taxon>
        <taxon>Bacillariales</taxon>
        <taxon>Bacillariaceae</taxon>
        <taxon>Nitzschia</taxon>
    </lineage>
</organism>
<feature type="compositionally biased region" description="Low complexity" evidence="1">
    <location>
        <begin position="821"/>
        <end position="835"/>
    </location>
</feature>
<dbReference type="PANTHER" id="PTHR10900">
    <property type="entry name" value="PERIOSTIN-RELATED"/>
    <property type="match status" value="1"/>
</dbReference>
<dbReference type="EMBL" id="JAGRRH010000010">
    <property type="protein sequence ID" value="KAG7362743.1"/>
    <property type="molecule type" value="Genomic_DNA"/>
</dbReference>
<feature type="domain" description="FAS1" evidence="3">
    <location>
        <begin position="341"/>
        <end position="477"/>
    </location>
</feature>
<proteinExistence type="predicted"/>
<dbReference type="InterPro" id="IPR000782">
    <property type="entry name" value="FAS1_domain"/>
</dbReference>
<feature type="domain" description="FAS1" evidence="3">
    <location>
        <begin position="993"/>
        <end position="1129"/>
    </location>
</feature>
<feature type="region of interest" description="Disordered" evidence="1">
    <location>
        <begin position="58"/>
        <end position="77"/>
    </location>
</feature>
<feature type="compositionally biased region" description="Low complexity" evidence="1">
    <location>
        <begin position="159"/>
        <end position="182"/>
    </location>
</feature>
<feature type="domain" description="FAS1" evidence="3">
    <location>
        <begin position="192"/>
        <end position="335"/>
    </location>
</feature>
<evidence type="ECO:0000256" key="1">
    <source>
        <dbReference type="SAM" id="MobiDB-lite"/>
    </source>
</evidence>
<feature type="domain" description="FAS1" evidence="3">
    <location>
        <begin position="499"/>
        <end position="641"/>
    </location>
</feature>
<dbReference type="Proteomes" id="UP000693970">
    <property type="component" value="Unassembled WGS sequence"/>
</dbReference>
<dbReference type="Pfam" id="PF02469">
    <property type="entry name" value="Fasciclin"/>
    <property type="match status" value="6"/>
</dbReference>
<keyword evidence="5" id="KW-1185">Reference proteome</keyword>
<accession>A0A9K3PWX9</accession>
<reference evidence="4" key="1">
    <citation type="journal article" date="2021" name="Sci. Rep.">
        <title>Diploid genomic architecture of Nitzschia inconspicua, an elite biomass production diatom.</title>
        <authorList>
            <person name="Oliver A."/>
            <person name="Podell S."/>
            <person name="Pinowska A."/>
            <person name="Traller J.C."/>
            <person name="Smith S.R."/>
            <person name="McClure R."/>
            <person name="Beliaev A."/>
            <person name="Bohutskyi P."/>
            <person name="Hill E.A."/>
            <person name="Rabines A."/>
            <person name="Zheng H."/>
            <person name="Allen L.Z."/>
            <person name="Kuo A."/>
            <person name="Grigoriev I.V."/>
            <person name="Allen A.E."/>
            <person name="Hazlebeck D."/>
            <person name="Allen E.E."/>
        </authorList>
    </citation>
    <scope>NUCLEOTIDE SEQUENCE</scope>
    <source>
        <strain evidence="4">Hildebrandi</strain>
    </source>
</reference>
<feature type="signal peptide" evidence="2">
    <location>
        <begin position="1"/>
        <end position="24"/>
    </location>
</feature>
<feature type="region of interest" description="Disordered" evidence="1">
    <location>
        <begin position="144"/>
        <end position="182"/>
    </location>
</feature>
<evidence type="ECO:0000256" key="2">
    <source>
        <dbReference type="SAM" id="SignalP"/>
    </source>
</evidence>
<gene>
    <name evidence="4" type="ORF">IV203_026103</name>
</gene>
<keyword evidence="4" id="KW-0449">Lipoprotein</keyword>
<dbReference type="OrthoDB" id="286301at2759"/>
<dbReference type="PANTHER" id="PTHR10900:SF77">
    <property type="entry name" value="FI19380P1"/>
    <property type="match status" value="1"/>
</dbReference>
<keyword evidence="2" id="KW-0732">Signal</keyword>
<dbReference type="AlphaFoldDB" id="A0A9K3PWX9"/>
<feature type="chain" id="PRO_5039905048" evidence="2">
    <location>
        <begin position="25"/>
        <end position="1138"/>
    </location>
</feature>
<feature type="region of interest" description="Disordered" evidence="1">
    <location>
        <begin position="106"/>
        <end position="131"/>
    </location>
</feature>
<feature type="domain" description="FAS1" evidence="3">
    <location>
        <begin position="844"/>
        <end position="987"/>
    </location>
</feature>
<reference evidence="4" key="2">
    <citation type="submission" date="2021-04" db="EMBL/GenBank/DDBJ databases">
        <authorList>
            <person name="Podell S."/>
        </authorList>
    </citation>
    <scope>NUCLEOTIDE SEQUENCE</scope>
    <source>
        <strain evidence="4">Hildebrandi</strain>
    </source>
</reference>
<comment type="caution">
    <text evidence="4">The sequence shown here is derived from an EMBL/GenBank/DDBJ whole genome shotgun (WGS) entry which is preliminary data.</text>
</comment>
<dbReference type="InterPro" id="IPR050904">
    <property type="entry name" value="Adhesion/Biosynth-related"/>
</dbReference>
<evidence type="ECO:0000259" key="3">
    <source>
        <dbReference type="PROSITE" id="PS50213"/>
    </source>
</evidence>
<evidence type="ECO:0000313" key="5">
    <source>
        <dbReference type="Proteomes" id="UP000693970"/>
    </source>
</evidence>
<feature type="region of interest" description="Disordered" evidence="1">
    <location>
        <begin position="793"/>
        <end position="841"/>
    </location>
</feature>
<evidence type="ECO:0000313" key="4">
    <source>
        <dbReference type="EMBL" id="KAG7362743.1"/>
    </source>
</evidence>
<name>A0A9K3PWX9_9STRA</name>
<feature type="compositionally biased region" description="Pro residues" evidence="1">
    <location>
        <begin position="109"/>
        <end position="121"/>
    </location>
</feature>
<dbReference type="SMART" id="SM00554">
    <property type="entry name" value="FAS1"/>
    <property type="match status" value="6"/>
</dbReference>